<keyword evidence="2" id="KW-1185">Reference proteome</keyword>
<gene>
    <name evidence="1" type="ORF">EYC80_001229</name>
</gene>
<accession>A0A5N6K8M3</accession>
<evidence type="ECO:0000313" key="1">
    <source>
        <dbReference type="EMBL" id="KAB8299117.1"/>
    </source>
</evidence>
<sequence length="131" mass="15185">MTFLQTLTELVYFDKFSYSNWPINNVVKGKQVFGTWLITSYTQYPQADRSYGRQSSKSKLKAHVVIKDIIQSSLADIASCKTSIQTHKSQLWYHFILLEKSQNSPLQHQKLLAKPSNLAHWSSWKHLAKID</sequence>
<comment type="caution">
    <text evidence="1">The sequence shown here is derived from an EMBL/GenBank/DDBJ whole genome shotgun (WGS) entry which is preliminary data.</text>
</comment>
<reference evidence="1 2" key="1">
    <citation type="submission" date="2019-06" db="EMBL/GenBank/DDBJ databases">
        <title>Genome Sequence of the Brown Rot Fungal Pathogen Monilinia laxa.</title>
        <authorList>
            <person name="De Miccolis Angelini R.M."/>
            <person name="Landi L."/>
            <person name="Abate D."/>
            <person name="Pollastro S."/>
            <person name="Romanazzi G."/>
            <person name="Faretra F."/>
        </authorList>
    </citation>
    <scope>NUCLEOTIDE SEQUENCE [LARGE SCALE GENOMIC DNA]</scope>
    <source>
        <strain evidence="1 2">Mlax316</strain>
    </source>
</reference>
<dbReference type="Proteomes" id="UP000326757">
    <property type="component" value="Unassembled WGS sequence"/>
</dbReference>
<name>A0A5N6K8M3_MONLA</name>
<proteinExistence type="predicted"/>
<evidence type="ECO:0000313" key="2">
    <source>
        <dbReference type="Proteomes" id="UP000326757"/>
    </source>
</evidence>
<protein>
    <submittedName>
        <fullName evidence="1">Uncharacterized protein</fullName>
    </submittedName>
</protein>
<organism evidence="1 2">
    <name type="scientific">Monilinia laxa</name>
    <name type="common">Brown rot fungus</name>
    <name type="synonym">Sclerotinia laxa</name>
    <dbReference type="NCBI Taxonomy" id="61186"/>
    <lineage>
        <taxon>Eukaryota</taxon>
        <taxon>Fungi</taxon>
        <taxon>Dikarya</taxon>
        <taxon>Ascomycota</taxon>
        <taxon>Pezizomycotina</taxon>
        <taxon>Leotiomycetes</taxon>
        <taxon>Helotiales</taxon>
        <taxon>Sclerotiniaceae</taxon>
        <taxon>Monilinia</taxon>
    </lineage>
</organism>
<dbReference type="AlphaFoldDB" id="A0A5N6K8M3"/>
<dbReference type="EMBL" id="VIGI01000006">
    <property type="protein sequence ID" value="KAB8299117.1"/>
    <property type="molecule type" value="Genomic_DNA"/>
</dbReference>